<evidence type="ECO:0000313" key="2">
    <source>
        <dbReference type="Proteomes" id="UP001060215"/>
    </source>
</evidence>
<dbReference type="Proteomes" id="UP001060215">
    <property type="component" value="Chromosome 8"/>
</dbReference>
<reference evidence="1 2" key="1">
    <citation type="journal article" date="2022" name="Plant J.">
        <title>Chromosome-level genome of Camellia lanceoleosa provides a valuable resource for understanding genome evolution and self-incompatibility.</title>
        <authorList>
            <person name="Gong W."/>
            <person name="Xiao S."/>
            <person name="Wang L."/>
            <person name="Liao Z."/>
            <person name="Chang Y."/>
            <person name="Mo W."/>
            <person name="Hu G."/>
            <person name="Li W."/>
            <person name="Zhao G."/>
            <person name="Zhu H."/>
            <person name="Hu X."/>
            <person name="Ji K."/>
            <person name="Xiang X."/>
            <person name="Song Q."/>
            <person name="Yuan D."/>
            <person name="Jin S."/>
            <person name="Zhang L."/>
        </authorList>
    </citation>
    <scope>NUCLEOTIDE SEQUENCE [LARGE SCALE GENOMIC DNA]</scope>
    <source>
        <strain evidence="1">SQ_2022a</strain>
    </source>
</reference>
<sequence length="916" mass="101902">MRSVLGNPVWVLIWGLLLSCHVKCQRPEILRIATLLSYNSVIGRVSKVAIETAIADVNADPNILNGTQLKLIMEDTGCNVFLGSVKVFQVLEKEVVAILGTQSSSVAHMISVIANSLQVPLLSFAATDPTLSSSQFPFFLRTTQTDSYQMAAMAELIGYYGWRNVIAIFVDNEYGRNGISALEDELGKKMAKISYKLASQSQINITHITDRLKESKLIGPRVYVVHVNPDSGLAIFSIAKQLQMMTGNYVWLATDWLSANLDSSPQLNGNLVQILQGVVGIRQHIPESSRKNVFLSRWKEFQRKGFVKSDLNTYGLSAYDTVWAVARSLDEFLNDYGNGNLTFSQMHSPILPQKEFKIFNGGTMLLGKLLKSNFTGLTGNIRFDVNRNLVGGGFDIINIKGTGMQKIGYWSNHSGFSVVPPEILNREQKSFSLMNPKLNNVTWPGGKTDKPRGWIAGERERPLIIGVPKRVGFVEFVTENNSSKQIQGYCIDVFDAARELLPYEVHYTLKAFGDGRSNPSYDELVEMVTKDVFDAAIGDIAIVTNRSRHVEFTQPFIDSGLVIVAPIKNMKPGAWVFLQPFTVEMWSMTGAFFVIIGLVIWFLEHRLNNNFRGRPRKQIITICVFGFSTLFRANKQDIVSALGRMVVIVWLFVLMVIKAGYIASLTSILTVQELSSPSITGIEDLISSTWPIGYQAGSFAASFLTENFDIHRSRLVSLGTPEEYERALRKGPRNGGVAAIVDELPYIELFLSKQSDYGIVGHSLTQTGWGFAFQKTSPLAIDMSTAILKLSENGKLEKIHNKWFCKAGCSAKKARQSEPNELPLSSFWGLFILCGIFTLLAGLIYLVQTFFQFVQHKRKHVNPSSASSSLSSESFSARCSHFVSGYFDFLNKKKDTVKKISEHSNNHQSQASCSSA</sequence>
<organism evidence="1 2">
    <name type="scientific">Camellia lanceoleosa</name>
    <dbReference type="NCBI Taxonomy" id="1840588"/>
    <lineage>
        <taxon>Eukaryota</taxon>
        <taxon>Viridiplantae</taxon>
        <taxon>Streptophyta</taxon>
        <taxon>Embryophyta</taxon>
        <taxon>Tracheophyta</taxon>
        <taxon>Spermatophyta</taxon>
        <taxon>Magnoliopsida</taxon>
        <taxon>eudicotyledons</taxon>
        <taxon>Gunneridae</taxon>
        <taxon>Pentapetalae</taxon>
        <taxon>asterids</taxon>
        <taxon>Ericales</taxon>
        <taxon>Theaceae</taxon>
        <taxon>Camellia</taxon>
    </lineage>
</organism>
<accession>A0ACC0GK17</accession>
<evidence type="ECO:0000313" key="1">
    <source>
        <dbReference type="EMBL" id="KAI8001415.1"/>
    </source>
</evidence>
<dbReference type="EMBL" id="CM045765">
    <property type="protein sequence ID" value="KAI8001415.1"/>
    <property type="molecule type" value="Genomic_DNA"/>
</dbReference>
<proteinExistence type="predicted"/>
<keyword evidence="1" id="KW-0675">Receptor</keyword>
<protein>
    <submittedName>
        <fullName evidence="1">Glutamate receptor 3.7</fullName>
    </submittedName>
</protein>
<name>A0ACC0GK17_9ERIC</name>
<gene>
    <name evidence="1" type="ORF">LOK49_LG09G00362</name>
</gene>
<comment type="caution">
    <text evidence="1">The sequence shown here is derived from an EMBL/GenBank/DDBJ whole genome shotgun (WGS) entry which is preliminary data.</text>
</comment>
<keyword evidence="2" id="KW-1185">Reference proteome</keyword>